<name>H0I2W1_9HYPH</name>
<sequence length="201" mass="22330">MGQGNTPMFVVLAVSTLLGGAHAASAQAFMPTGGYTSQPIGHYELCQRHPTECGPVRDRGAVELTRELWATIVEVNNRVNTTVVPRTDLEVWGVEEYWEYPVDGTGDCDDIVLEKRRLLMEAGAPASNLLITVVRDLRGDGHAVLTVHTDQGDFVLDNLEPRVRAWKDTKYQYLKRQSSEHTGRWVSVDDSRDVLVGSIRP</sequence>
<accession>H0I2W1</accession>
<gene>
    <name evidence="2" type="ORF">MAXJ12_34084</name>
</gene>
<dbReference type="InterPro" id="IPR010319">
    <property type="entry name" value="Transglutaminase-like_Cys_pept"/>
</dbReference>
<keyword evidence="1" id="KW-0732">Signal</keyword>
<dbReference type="PANTHER" id="PTHR39327">
    <property type="match status" value="1"/>
</dbReference>
<protein>
    <submittedName>
        <fullName evidence="2">Transglutaminase-like cysteine peptidase, BTLCP</fullName>
    </submittedName>
</protein>
<dbReference type="PANTHER" id="PTHR39327:SF1">
    <property type="entry name" value="BLR5470 PROTEIN"/>
    <property type="match status" value="1"/>
</dbReference>
<proteinExistence type="predicted"/>
<evidence type="ECO:0000313" key="3">
    <source>
        <dbReference type="Proteomes" id="UP000003250"/>
    </source>
</evidence>
<evidence type="ECO:0000313" key="2">
    <source>
        <dbReference type="EMBL" id="EHK52669.1"/>
    </source>
</evidence>
<feature type="signal peptide" evidence="1">
    <location>
        <begin position="1"/>
        <end position="23"/>
    </location>
</feature>
<keyword evidence="3" id="KW-1185">Reference proteome</keyword>
<dbReference type="Gene3D" id="3.10.620.30">
    <property type="match status" value="1"/>
</dbReference>
<organism evidence="2 3">
    <name type="scientific">Mesorhizobium alhagi CCNWXJ12-2</name>
    <dbReference type="NCBI Taxonomy" id="1107882"/>
    <lineage>
        <taxon>Bacteria</taxon>
        <taxon>Pseudomonadati</taxon>
        <taxon>Pseudomonadota</taxon>
        <taxon>Alphaproteobacteria</taxon>
        <taxon>Hyphomicrobiales</taxon>
        <taxon>Phyllobacteriaceae</taxon>
        <taxon>Allomesorhizobium</taxon>
    </lineage>
</organism>
<dbReference type="MEROPS" id="M24.004"/>
<reference evidence="2 3" key="1">
    <citation type="journal article" date="2012" name="J. Bacteriol.">
        <title>Draft Genome Sequence of Mesorhizobium alhagi CCNWXJ12-2T, a Novel Salt-Resistant Species Isolated from the Desert of Northwestern China.</title>
        <authorList>
            <person name="Zhou M."/>
            <person name="Chen W."/>
            <person name="Chen H."/>
            <person name="Wei G."/>
        </authorList>
    </citation>
    <scope>NUCLEOTIDE SEQUENCE [LARGE SCALE GENOMIC DNA]</scope>
    <source>
        <strain evidence="2 3">CCNWXJ12-2</strain>
    </source>
</reference>
<dbReference type="AlphaFoldDB" id="H0I2W1"/>
<dbReference type="Pfam" id="PF06035">
    <property type="entry name" value="Peptidase_C93"/>
    <property type="match status" value="1"/>
</dbReference>
<dbReference type="Proteomes" id="UP000003250">
    <property type="component" value="Unassembled WGS sequence"/>
</dbReference>
<evidence type="ECO:0000256" key="1">
    <source>
        <dbReference type="SAM" id="SignalP"/>
    </source>
</evidence>
<dbReference type="PATRIC" id="fig|1107882.3.peg.6581"/>
<dbReference type="RefSeq" id="WP_008840368.1">
    <property type="nucleotide sequence ID" value="NZ_AHAM01000308.1"/>
</dbReference>
<dbReference type="OrthoDB" id="7206808at2"/>
<dbReference type="EMBL" id="AHAM01000308">
    <property type="protein sequence ID" value="EHK52669.1"/>
    <property type="molecule type" value="Genomic_DNA"/>
</dbReference>
<feature type="chain" id="PRO_5003534318" evidence="1">
    <location>
        <begin position="24"/>
        <end position="201"/>
    </location>
</feature>